<sequence length="354" mass="36913">MPERIRDGSFASALENWISTGTGNQVQLDAATGNAVIFNGGGSAGGATLSQTVAVTPNQTATFSIDFGKLGLGGAVARLQVRIFYLDNGNQVELLNQTATDATGPTYANRSPAALDQSITGSFTIPDGVTEVVVEVIDGTTNTTNNDLVVDNVSLDVLCFCGGTLIETPTGPLPVEGLKAGDLVVTAQGSAPIRWVGRSRVAATGKLAPVRIAAGALGNGLPRRALLVSRQHRILVRSAIVQSMFDLGEALVPAIKLVGLPGIAVEEGLPEVEYFHLLCDRHEILYAEGAAAESLYLGPQARRSLSPEAVEELTAIFPELMDGQPGHAPACFLPDPRDSKRLVAGHAVQACALQ</sequence>
<dbReference type="InterPro" id="IPR028992">
    <property type="entry name" value="Hedgehog/Intein_dom"/>
</dbReference>
<name>A0ABU3EB65_9RHOB</name>
<feature type="domain" description="Hedgehog/Intein (Hint)" evidence="1">
    <location>
        <begin position="159"/>
        <end position="298"/>
    </location>
</feature>
<comment type="caution">
    <text evidence="2">The sequence shown here is derived from an EMBL/GenBank/DDBJ whole genome shotgun (WGS) entry which is preliminary data.</text>
</comment>
<dbReference type="EMBL" id="JAVRQI010000003">
    <property type="protein sequence ID" value="MDT1061102.1"/>
    <property type="molecule type" value="Genomic_DNA"/>
</dbReference>
<evidence type="ECO:0000313" key="2">
    <source>
        <dbReference type="EMBL" id="MDT1061102.1"/>
    </source>
</evidence>
<evidence type="ECO:0000313" key="3">
    <source>
        <dbReference type="Proteomes" id="UP001251085"/>
    </source>
</evidence>
<dbReference type="SUPFAM" id="SSF51294">
    <property type="entry name" value="Hedgehog/intein (Hint) domain"/>
    <property type="match status" value="1"/>
</dbReference>
<gene>
    <name evidence="2" type="ORF">RM190_04470</name>
</gene>
<organism evidence="2 3">
    <name type="scientific">Paracoccus broussonetiae</name>
    <dbReference type="NCBI Taxonomy" id="3075834"/>
    <lineage>
        <taxon>Bacteria</taxon>
        <taxon>Pseudomonadati</taxon>
        <taxon>Pseudomonadota</taxon>
        <taxon>Alphaproteobacteria</taxon>
        <taxon>Rhodobacterales</taxon>
        <taxon>Paracoccaceae</taxon>
        <taxon>Paracoccus</taxon>
    </lineage>
</organism>
<reference evidence="3" key="1">
    <citation type="submission" date="2023-07" db="EMBL/GenBank/DDBJ databases">
        <title>Characterization of two Paracoccaceae strains isolated from Phycosphere and proposal of Xinfangfangia lacusdiani sp. nov.</title>
        <authorList>
            <person name="Deng Y."/>
            <person name="Zhang Y.Q."/>
        </authorList>
    </citation>
    <scope>NUCLEOTIDE SEQUENCE [LARGE SCALE GENOMIC DNA]</scope>
    <source>
        <strain evidence="3">CPCC 101403</strain>
    </source>
</reference>
<dbReference type="InterPro" id="IPR036844">
    <property type="entry name" value="Hint_dom_sf"/>
</dbReference>
<proteinExistence type="predicted"/>
<evidence type="ECO:0000259" key="1">
    <source>
        <dbReference type="Pfam" id="PF13403"/>
    </source>
</evidence>
<keyword evidence="3" id="KW-1185">Reference proteome</keyword>
<accession>A0ABU3EB65</accession>
<dbReference type="Gene3D" id="2.60.120.260">
    <property type="entry name" value="Galactose-binding domain-like"/>
    <property type="match status" value="1"/>
</dbReference>
<protein>
    <submittedName>
        <fullName evidence="2">Hint domain-containing protein</fullName>
    </submittedName>
</protein>
<dbReference type="Proteomes" id="UP001251085">
    <property type="component" value="Unassembled WGS sequence"/>
</dbReference>
<dbReference type="RefSeq" id="WP_311758207.1">
    <property type="nucleotide sequence ID" value="NZ_JAVRQI010000003.1"/>
</dbReference>
<dbReference type="Pfam" id="PF13403">
    <property type="entry name" value="Hint_2"/>
    <property type="match status" value="1"/>
</dbReference>